<evidence type="ECO:0000313" key="2">
    <source>
        <dbReference type="EMBL" id="VEN37258.1"/>
    </source>
</evidence>
<proteinExistence type="predicted"/>
<reference evidence="2 3" key="1">
    <citation type="submission" date="2019-01" db="EMBL/GenBank/DDBJ databases">
        <authorList>
            <person name="Sayadi A."/>
        </authorList>
    </citation>
    <scope>NUCLEOTIDE SEQUENCE [LARGE SCALE GENOMIC DNA]</scope>
</reference>
<keyword evidence="1" id="KW-0732">Signal</keyword>
<evidence type="ECO:0000313" key="3">
    <source>
        <dbReference type="Proteomes" id="UP000410492"/>
    </source>
</evidence>
<organism evidence="2 3">
    <name type="scientific">Callosobruchus maculatus</name>
    <name type="common">Southern cowpea weevil</name>
    <name type="synonym">Pulse bruchid</name>
    <dbReference type="NCBI Taxonomy" id="64391"/>
    <lineage>
        <taxon>Eukaryota</taxon>
        <taxon>Metazoa</taxon>
        <taxon>Ecdysozoa</taxon>
        <taxon>Arthropoda</taxon>
        <taxon>Hexapoda</taxon>
        <taxon>Insecta</taxon>
        <taxon>Pterygota</taxon>
        <taxon>Neoptera</taxon>
        <taxon>Endopterygota</taxon>
        <taxon>Coleoptera</taxon>
        <taxon>Polyphaga</taxon>
        <taxon>Cucujiformia</taxon>
        <taxon>Chrysomeloidea</taxon>
        <taxon>Chrysomelidae</taxon>
        <taxon>Bruchinae</taxon>
        <taxon>Bruchini</taxon>
        <taxon>Callosobruchus</taxon>
    </lineage>
</organism>
<gene>
    <name evidence="2" type="ORF">CALMAC_LOCUS2570</name>
</gene>
<dbReference type="OrthoDB" id="6786351at2759"/>
<feature type="signal peptide" evidence="1">
    <location>
        <begin position="1"/>
        <end position="17"/>
    </location>
</feature>
<dbReference type="Proteomes" id="UP000410492">
    <property type="component" value="Unassembled WGS sequence"/>
</dbReference>
<accession>A0A653BNS3</accession>
<feature type="chain" id="PRO_5024944966" description="Lipocalin/cytosolic fatty-acid binding domain-containing protein" evidence="1">
    <location>
        <begin position="18"/>
        <end position="183"/>
    </location>
</feature>
<name>A0A653BNS3_CALMS</name>
<sequence length="183" mass="20806">MMITFLTFCGSLLLVGASDCNKNNHCPVLPAATTANEELSLIGDNYLYSHQRYGQPIVADKCWSSSFFLKDYNLVDDVFNLKWTLWEKSCNNSETVKTRGIGSDAKYLSVFNDKEIVHTKIVVTSKYIVNYMCSRDEYSLEIFTTSKKRDEKLIKEATEAAKKIIDLPSPSVNMECDKLIKDE</sequence>
<keyword evidence="3" id="KW-1185">Reference proteome</keyword>
<protein>
    <recommendedName>
        <fullName evidence="4">Lipocalin/cytosolic fatty-acid binding domain-containing protein</fullName>
    </recommendedName>
</protein>
<dbReference type="AlphaFoldDB" id="A0A653BNS3"/>
<dbReference type="EMBL" id="CAACVG010003169">
    <property type="protein sequence ID" value="VEN37258.1"/>
    <property type="molecule type" value="Genomic_DNA"/>
</dbReference>
<evidence type="ECO:0008006" key="4">
    <source>
        <dbReference type="Google" id="ProtNLM"/>
    </source>
</evidence>
<evidence type="ECO:0000256" key="1">
    <source>
        <dbReference type="SAM" id="SignalP"/>
    </source>
</evidence>